<protein>
    <submittedName>
        <fullName evidence="2">Peptidase U32</fullName>
    </submittedName>
</protein>
<dbReference type="EMBL" id="CP003732">
    <property type="protein sequence ID" value="AFV11559.1"/>
    <property type="molecule type" value="Genomic_DNA"/>
</dbReference>
<accession>K4LU53</accession>
<dbReference type="Proteomes" id="UP000000467">
    <property type="component" value="Chromosome"/>
</dbReference>
<evidence type="ECO:0000313" key="3">
    <source>
        <dbReference type="Proteomes" id="UP000000467"/>
    </source>
</evidence>
<evidence type="ECO:0000259" key="1">
    <source>
        <dbReference type="Pfam" id="PF12392"/>
    </source>
</evidence>
<feature type="domain" description="Peptidase U32 collagenase" evidence="1">
    <location>
        <begin position="393"/>
        <end position="511"/>
    </location>
</feature>
<proteinExistence type="predicted"/>
<dbReference type="KEGG" id="tpz:Tph_c13430"/>
<dbReference type="AlphaFoldDB" id="K4LU53"/>
<name>K4LU53_THEPS</name>
<dbReference type="Pfam" id="PF01136">
    <property type="entry name" value="Peptidase_U32"/>
    <property type="match status" value="2"/>
</dbReference>
<gene>
    <name evidence="2" type="ordered locus">Tph_c13430</name>
</gene>
<dbReference type="Pfam" id="PF12392">
    <property type="entry name" value="DUF3656"/>
    <property type="match status" value="1"/>
</dbReference>
<dbReference type="HOGENOM" id="CLU_011540_4_1_9"/>
<dbReference type="STRING" id="1089553.Tph_c13430"/>
<dbReference type="InterPro" id="IPR001539">
    <property type="entry name" value="Peptidase_U32"/>
</dbReference>
<dbReference type="InterPro" id="IPR020988">
    <property type="entry name" value="Pept_U32_collagenase"/>
</dbReference>
<dbReference type="InterPro" id="IPR051454">
    <property type="entry name" value="RNA/ubiquinone_mod_enzymes"/>
</dbReference>
<dbReference type="OrthoDB" id="9807498at2"/>
<evidence type="ECO:0000313" key="2">
    <source>
        <dbReference type="EMBL" id="AFV11559.1"/>
    </source>
</evidence>
<keyword evidence="3" id="KW-1185">Reference proteome</keyword>
<dbReference type="PANTHER" id="PTHR30217:SF10">
    <property type="entry name" value="23S RRNA 5-HYDROXYCYTIDINE C2501 SYNTHASE"/>
    <property type="match status" value="1"/>
</dbReference>
<dbReference type="PANTHER" id="PTHR30217">
    <property type="entry name" value="PEPTIDASE U32 FAMILY"/>
    <property type="match status" value="1"/>
</dbReference>
<organism evidence="2 3">
    <name type="scientific">Thermacetogenium phaeum (strain ATCC BAA-254 / DSM 26808 / PB)</name>
    <dbReference type="NCBI Taxonomy" id="1089553"/>
    <lineage>
        <taxon>Bacteria</taxon>
        <taxon>Bacillati</taxon>
        <taxon>Bacillota</taxon>
        <taxon>Clostridia</taxon>
        <taxon>Thermoanaerobacterales</taxon>
        <taxon>Thermoanaerobacteraceae</taxon>
        <taxon>Thermacetogenium</taxon>
    </lineage>
</organism>
<dbReference type="eggNOG" id="COG0826">
    <property type="taxonomic scope" value="Bacteria"/>
</dbReference>
<sequence length="854" mass="95534">MTERKKPELLAPAGNPLALRAAVENGADAVYLGGKMFGARAFAENFTEEDLASALSYAHGRGVRIYVTVNTLVDNREFGELTDYLFFLYREGVDALIVQDVGVAGYIRAVLPDFRLHGSTQMTVHNAAGARFLAEAGFQRVILARETTYSDLQEIRKHSSLELEVFVHGALCICYSGQCLFSSMIGGRSGNRGRCAQPCRLPYSLVDEKGRELSDSVPGEHLLSPRDLLLLRELPDLCRVGVAALKIEGRMKRPEYVATVVRIYREALDRAWEDPEHYTASDREVRELSQIFNRGFTTGYFYGNPGRGLIGYTRPNNRGLYLGRVVKKGHRHAVLQNRLPLRTGDGIEFWTGSGRHGLTVQGMTVKDREVEEAPPGSDVQITVPFHVSPGDRVFKTHDRVLIEKARESFTGPSRRRTPITLRAVARIGEPFYLVGWDADGCRAESRGNICGEKARKHELTPEILRAQLDRLGNTPFQLKKLECELEPGVMLPLSEINAVRRSLTAALEEKHLQKYRRRLPQDLTKREEGYWSGLQARARDVQKVIRRPSLAVAVSDLPSLQAAAAGGADIIYFGGYSLKGRAPWTDEALRRGIEDCLGRGVQPYLIIPRIWQEREGDRVLRMLEEALLLSVAGVLVGDLGGCYLALKKDLSVVTDFSVPVFNDSAIFSLLEAGVSRATLSPELNREQLMRLTYRGSEVLELPVHGAIPLMISEHCVTGAVTGEGGRCMRICSQNRCYLKDRCGYLFPVVQDERCRMTIYNARELCLIEHLAEIIEEGYDHLRLELRYSQAREVKEITSIYRSAVDAVVSGCWSRERARHAWEKLSVISPLGLTRGHYLRGVLRAEERKEGALNG</sequence>
<reference evidence="2 3" key="1">
    <citation type="journal article" date="2012" name="BMC Genomics">
        <title>Genome-guided analysis of physiological and morphological traits of the fermentative acetate oxidizer Thermacetogenium phaeum.</title>
        <authorList>
            <person name="Oehler D."/>
            <person name="Poehlein A."/>
            <person name="Leimbach A."/>
            <person name="Muller N."/>
            <person name="Daniel R."/>
            <person name="Gottschalk G."/>
            <person name="Schink B."/>
        </authorList>
    </citation>
    <scope>NUCLEOTIDE SEQUENCE [LARGE SCALE GENOMIC DNA]</scope>
    <source>
        <strain evidence="3">ATCC BAA-254 / DSM 26808 / PB</strain>
    </source>
</reference>